<accession>A0ACB8TUY8</accession>
<reference evidence="1" key="1">
    <citation type="journal article" date="2021" name="Environ. Microbiol.">
        <title>Gene family expansions and transcriptome signatures uncover fungal adaptations to wood decay.</title>
        <authorList>
            <person name="Hage H."/>
            <person name="Miyauchi S."/>
            <person name="Viragh M."/>
            <person name="Drula E."/>
            <person name="Min B."/>
            <person name="Chaduli D."/>
            <person name="Navarro D."/>
            <person name="Favel A."/>
            <person name="Norest M."/>
            <person name="Lesage-Meessen L."/>
            <person name="Balint B."/>
            <person name="Merenyi Z."/>
            <person name="de Eugenio L."/>
            <person name="Morin E."/>
            <person name="Martinez A.T."/>
            <person name="Baldrian P."/>
            <person name="Stursova M."/>
            <person name="Martinez M.J."/>
            <person name="Novotny C."/>
            <person name="Magnuson J.K."/>
            <person name="Spatafora J.W."/>
            <person name="Maurice S."/>
            <person name="Pangilinan J."/>
            <person name="Andreopoulos W."/>
            <person name="LaButti K."/>
            <person name="Hundley H."/>
            <person name="Na H."/>
            <person name="Kuo A."/>
            <person name="Barry K."/>
            <person name="Lipzen A."/>
            <person name="Henrissat B."/>
            <person name="Riley R."/>
            <person name="Ahrendt S."/>
            <person name="Nagy L.G."/>
            <person name="Grigoriev I.V."/>
            <person name="Martin F."/>
            <person name="Rosso M.N."/>
        </authorList>
    </citation>
    <scope>NUCLEOTIDE SEQUENCE</scope>
    <source>
        <strain evidence="1">CBS 384.51</strain>
    </source>
</reference>
<dbReference type="Proteomes" id="UP001055072">
    <property type="component" value="Unassembled WGS sequence"/>
</dbReference>
<sequence>MVSINPFPLLVQKMSASSAFQWHEFGGMSTGTWPSSDDMLFLQSSSSSEELWNDLHSPSQLPSPLSDPLLQNPMVSLEPLLTEIPRTNTSLPTQNEFLQCPSIQFWVDGKQGVRLLDALQGDVAPLQDGDEEVMHASSAKVSYRVEWLGYRPFTRQKYARRVRGLQNRAKIAKQVAEVVGEFVTAQSRYVPSPAEWRVGRGYLEFSHLYLLEIRRISRSTWVPVLAYAT</sequence>
<name>A0ACB8TUY8_9APHY</name>
<dbReference type="EMBL" id="MU274929">
    <property type="protein sequence ID" value="KAI0085694.1"/>
    <property type="molecule type" value="Genomic_DNA"/>
</dbReference>
<keyword evidence="2" id="KW-1185">Reference proteome</keyword>
<organism evidence="1 2">
    <name type="scientific">Irpex rosettiformis</name>
    <dbReference type="NCBI Taxonomy" id="378272"/>
    <lineage>
        <taxon>Eukaryota</taxon>
        <taxon>Fungi</taxon>
        <taxon>Dikarya</taxon>
        <taxon>Basidiomycota</taxon>
        <taxon>Agaricomycotina</taxon>
        <taxon>Agaricomycetes</taxon>
        <taxon>Polyporales</taxon>
        <taxon>Irpicaceae</taxon>
        <taxon>Irpex</taxon>
    </lineage>
</organism>
<proteinExistence type="predicted"/>
<comment type="caution">
    <text evidence="1">The sequence shown here is derived from an EMBL/GenBank/DDBJ whole genome shotgun (WGS) entry which is preliminary data.</text>
</comment>
<protein>
    <submittedName>
        <fullName evidence="1">Uncharacterized protein</fullName>
    </submittedName>
</protein>
<gene>
    <name evidence="1" type="ORF">BDY19DRAFT_965164</name>
</gene>
<evidence type="ECO:0000313" key="1">
    <source>
        <dbReference type="EMBL" id="KAI0085694.1"/>
    </source>
</evidence>
<evidence type="ECO:0000313" key="2">
    <source>
        <dbReference type="Proteomes" id="UP001055072"/>
    </source>
</evidence>